<feature type="transmembrane region" description="Helical" evidence="1">
    <location>
        <begin position="33"/>
        <end position="57"/>
    </location>
</feature>
<dbReference type="EMBL" id="CP066701">
    <property type="protein sequence ID" value="QQX24832.1"/>
    <property type="molecule type" value="Genomic_DNA"/>
</dbReference>
<dbReference type="EMBL" id="LQYN01000129">
    <property type="protein sequence ID" value="KYC89906.1"/>
    <property type="molecule type" value="Genomic_DNA"/>
</dbReference>
<dbReference type="RefSeq" id="WP_066235575.1">
    <property type="nucleotide sequence ID" value="NZ_CP066701.1"/>
</dbReference>
<dbReference type="GeneID" id="62500245"/>
<proteinExistence type="predicted"/>
<dbReference type="KEGG" id="hspo:JGZ69_19155"/>
<name>A0A150KKA7_9BACI</name>
<reference evidence="3 5" key="2">
    <citation type="submission" date="2020-12" db="EMBL/GenBank/DDBJ databases">
        <title>Taxonomic evaluation of the Bacillus sporothermodurans group of bacteria based on whole genome sequences.</title>
        <authorList>
            <person name="Fiedler G."/>
            <person name="Herbstmann A.-D."/>
            <person name="Doll E."/>
            <person name="Wenning M."/>
            <person name="Brinks E."/>
            <person name="Kabisch J."/>
            <person name="Breitenwieser F."/>
            <person name="Lappann M."/>
            <person name="Boehnlein C."/>
            <person name="Franz C."/>
        </authorList>
    </citation>
    <scope>NUCLEOTIDE SEQUENCE [LARGE SCALE GENOMIC DNA]</scope>
    <source>
        <strain evidence="3 5">DSM 10599</strain>
    </source>
</reference>
<feature type="transmembrane region" description="Helical" evidence="1">
    <location>
        <begin position="7"/>
        <end position="27"/>
    </location>
</feature>
<keyword evidence="4" id="KW-1185">Reference proteome</keyword>
<keyword evidence="1" id="KW-0812">Transmembrane</keyword>
<dbReference type="Proteomes" id="UP000075666">
    <property type="component" value="Unassembled WGS sequence"/>
</dbReference>
<dbReference type="Proteomes" id="UP000595512">
    <property type="component" value="Chromosome"/>
</dbReference>
<reference evidence="2 4" key="1">
    <citation type="submission" date="2016-01" db="EMBL/GenBank/DDBJ databases">
        <title>Genome Sequences of Twelve Sporeforming Bacillus Species Isolated from Foods.</title>
        <authorList>
            <person name="Berendsen E.M."/>
            <person name="Wells-Bennik M.H."/>
            <person name="Krawcyk A.O."/>
            <person name="De Jong A."/>
            <person name="Holsappel S."/>
            <person name="Eijlander R.T."/>
            <person name="Kuipers O.P."/>
        </authorList>
    </citation>
    <scope>NUCLEOTIDE SEQUENCE [LARGE SCALE GENOMIC DNA]</scope>
    <source>
        <strain evidence="2 4">B4102</strain>
    </source>
</reference>
<accession>A0A150KKA7</accession>
<evidence type="ECO:0000313" key="5">
    <source>
        <dbReference type="Proteomes" id="UP000595512"/>
    </source>
</evidence>
<dbReference type="AlphaFoldDB" id="A0A150KKA7"/>
<evidence type="ECO:0000313" key="3">
    <source>
        <dbReference type="EMBL" id="QQX24832.1"/>
    </source>
</evidence>
<keyword evidence="1" id="KW-1133">Transmembrane helix</keyword>
<keyword evidence="1" id="KW-0472">Membrane</keyword>
<protein>
    <submittedName>
        <fullName evidence="2">Uncharacterized protein</fullName>
    </submittedName>
</protein>
<dbReference type="OrthoDB" id="2438366at2"/>
<evidence type="ECO:0000256" key="1">
    <source>
        <dbReference type="SAM" id="Phobius"/>
    </source>
</evidence>
<gene>
    <name evidence="2" type="ORF">B4102_3913</name>
    <name evidence="3" type="ORF">JGZ69_19155</name>
</gene>
<sequence>MKLLSTVKFVGGTLLTVGIILFSIGYYESGYNTLAAIGLGTVMGAVFIFLMGVFFVLTEEMHKKSNHHKKIATTIKK</sequence>
<dbReference type="PATRIC" id="fig|46224.3.peg.1057"/>
<evidence type="ECO:0000313" key="4">
    <source>
        <dbReference type="Proteomes" id="UP000075666"/>
    </source>
</evidence>
<evidence type="ECO:0000313" key="2">
    <source>
        <dbReference type="EMBL" id="KYC89906.1"/>
    </source>
</evidence>
<organism evidence="2 4">
    <name type="scientific">Heyndrickxia sporothermodurans</name>
    <dbReference type="NCBI Taxonomy" id="46224"/>
    <lineage>
        <taxon>Bacteria</taxon>
        <taxon>Bacillati</taxon>
        <taxon>Bacillota</taxon>
        <taxon>Bacilli</taxon>
        <taxon>Bacillales</taxon>
        <taxon>Bacillaceae</taxon>
        <taxon>Heyndrickxia</taxon>
    </lineage>
</organism>